<reference evidence="2 3" key="1">
    <citation type="journal article" date="2022" name="bioRxiv">
        <title>Genomics of Preaxostyla Flagellates Illuminates Evolutionary Transitions and the Path Towards Mitochondrial Loss.</title>
        <authorList>
            <person name="Novak L.V.F."/>
            <person name="Treitli S.C."/>
            <person name="Pyrih J."/>
            <person name="Halakuc P."/>
            <person name="Pipaliya S.V."/>
            <person name="Vacek V."/>
            <person name="Brzon O."/>
            <person name="Soukal P."/>
            <person name="Eme L."/>
            <person name="Dacks J.B."/>
            <person name="Karnkowska A."/>
            <person name="Elias M."/>
            <person name="Hampl V."/>
        </authorList>
    </citation>
    <scope>NUCLEOTIDE SEQUENCE [LARGE SCALE GENOMIC DNA]</scope>
    <source>
        <strain evidence="2">NAU3</strain>
        <tissue evidence="2">Gut</tissue>
    </source>
</reference>
<feature type="region of interest" description="Disordered" evidence="1">
    <location>
        <begin position="467"/>
        <end position="486"/>
    </location>
</feature>
<dbReference type="Proteomes" id="UP001281761">
    <property type="component" value="Unassembled WGS sequence"/>
</dbReference>
<evidence type="ECO:0000313" key="2">
    <source>
        <dbReference type="EMBL" id="KAK2962529.1"/>
    </source>
</evidence>
<accession>A0ABQ9YFM4</accession>
<protein>
    <submittedName>
        <fullName evidence="2">Uncharacterized protein</fullName>
    </submittedName>
</protein>
<evidence type="ECO:0000313" key="3">
    <source>
        <dbReference type="Proteomes" id="UP001281761"/>
    </source>
</evidence>
<keyword evidence="3" id="KW-1185">Reference proteome</keyword>
<proteinExistence type="predicted"/>
<sequence>MQRFAEASILLLYAHQQLVNKRIVELAEDIVVSTGTEITEMAQSANEEGDGAPKPIQKTKRTSAYPDPVEDEDIELEETPTIPIPTKKLSREALIFLSSQTADTSIFPLVFTDNLISNNVQMTGVVREYLGFINHIADGMVTRKSFTQSSLQSPIPSAFSPVSFFTRFTRQTSLAVTNESIRRLLDNPVFVQYNLVRNSIRKRLTRLIESIRTSLYTDPNSIDLRLREEAKTLQNAIFADEMKIRTDAMKYRVEKDDIPPKPEYRVDLTTFQDLSEFTFSEPPLLSQHYAIQIARTITSQLPPPFGNHSEAVKVCQSLVDWTGSDLTLRIHTLHLIEQFFPKLKRKELMKVGKHFLRLTYTFDQSMPEREPEVFEALRNFWQNFQEKKNTEPAPEPTHRTTIVNDVDVEDEEEEAQPRTVHQTEMLRDDDDDEHPPSPPKPSKKPKAQSKQAQAKGVRKEVRVLELADDPILEGNDELFEDAAMGH</sequence>
<feature type="compositionally biased region" description="Acidic residues" evidence="1">
    <location>
        <begin position="467"/>
        <end position="480"/>
    </location>
</feature>
<feature type="region of interest" description="Disordered" evidence="1">
    <location>
        <begin position="387"/>
        <end position="461"/>
    </location>
</feature>
<organism evidence="2 3">
    <name type="scientific">Blattamonas nauphoetae</name>
    <dbReference type="NCBI Taxonomy" id="2049346"/>
    <lineage>
        <taxon>Eukaryota</taxon>
        <taxon>Metamonada</taxon>
        <taxon>Preaxostyla</taxon>
        <taxon>Oxymonadida</taxon>
        <taxon>Blattamonas</taxon>
    </lineage>
</organism>
<dbReference type="EMBL" id="JARBJD010000010">
    <property type="protein sequence ID" value="KAK2962529.1"/>
    <property type="molecule type" value="Genomic_DNA"/>
</dbReference>
<name>A0ABQ9YFM4_9EUKA</name>
<gene>
    <name evidence="2" type="ORF">BLNAU_2361</name>
</gene>
<feature type="region of interest" description="Disordered" evidence="1">
    <location>
        <begin position="42"/>
        <end position="67"/>
    </location>
</feature>
<evidence type="ECO:0000256" key="1">
    <source>
        <dbReference type="SAM" id="MobiDB-lite"/>
    </source>
</evidence>
<comment type="caution">
    <text evidence="2">The sequence shown here is derived from an EMBL/GenBank/DDBJ whole genome shotgun (WGS) entry which is preliminary data.</text>
</comment>